<reference evidence="1 2" key="1">
    <citation type="submission" date="2018-06" db="EMBL/GenBank/DDBJ databases">
        <authorList>
            <consortium name="Pathogen Informatics"/>
            <person name="Doyle S."/>
        </authorList>
    </citation>
    <scope>NUCLEOTIDE SEQUENCE [LARGE SCALE GENOMIC DNA]</scope>
    <source>
        <strain evidence="1 2">NCTC11190</strain>
    </source>
</reference>
<evidence type="ECO:0000313" key="2">
    <source>
        <dbReference type="Proteomes" id="UP000255233"/>
    </source>
</evidence>
<accession>A0A379MN05</accession>
<evidence type="ECO:0000313" key="1">
    <source>
        <dbReference type="EMBL" id="SUE32998.1"/>
    </source>
</evidence>
<keyword evidence="2" id="KW-1185">Reference proteome</keyword>
<organism evidence="1 2">
    <name type="scientific">Rikenella microfusus</name>
    <dbReference type="NCBI Taxonomy" id="28139"/>
    <lineage>
        <taxon>Bacteria</taxon>
        <taxon>Pseudomonadati</taxon>
        <taxon>Bacteroidota</taxon>
        <taxon>Bacteroidia</taxon>
        <taxon>Bacteroidales</taxon>
        <taxon>Rikenellaceae</taxon>
        <taxon>Rikenella</taxon>
    </lineage>
</organism>
<dbReference type="AlphaFoldDB" id="A0A379MN05"/>
<dbReference type="EMBL" id="UGVL01000001">
    <property type="protein sequence ID" value="SUE32998.1"/>
    <property type="molecule type" value="Genomic_DNA"/>
</dbReference>
<dbReference type="SUPFAM" id="SSF75011">
    <property type="entry name" value="3-carboxy-cis,cis-mucoante lactonizing enzyme"/>
    <property type="match status" value="1"/>
</dbReference>
<evidence type="ECO:0008006" key="3">
    <source>
        <dbReference type="Google" id="ProtNLM"/>
    </source>
</evidence>
<protein>
    <recommendedName>
        <fullName evidence="3">6-bladed beta-propeller</fullName>
    </recommendedName>
</protein>
<dbReference type="Pfam" id="PF15869">
    <property type="entry name" value="TolB_like"/>
    <property type="match status" value="1"/>
</dbReference>
<proteinExistence type="predicted"/>
<name>A0A379MN05_9BACT</name>
<dbReference type="OrthoDB" id="1047112at2"/>
<dbReference type="Proteomes" id="UP000255233">
    <property type="component" value="Unassembled WGS sequence"/>
</dbReference>
<gene>
    <name evidence="1" type="ORF">NCTC11190_00191</name>
</gene>
<dbReference type="STRING" id="880526.GCA_000427365_01251"/>
<dbReference type="RefSeq" id="WP_084135210.1">
    <property type="nucleotide sequence ID" value="NZ_UGVL01000001.1"/>
</dbReference>
<sequence length="345" mass="38370">MIKFLYGYVCLVVLCGLWSCAKEASSVNTFNPESEAQLIVSDSVDLSHCGILESEFVAVCDSGLVVNALDGQSLVYVLNSDGQVSESFGTEGRGPAEFLEISGLEIWHDRQNVWLGISDARRGQYVKRVLGGSARPQVVYTEDMDWDAMVRLANGMFVCAAIADSSRFYLLDSMARVLGKTDNFPPKPDGIPLISHSMACTGVLAAAPDCSMFASSVVYDGGIDVCEVRKGEIVPLWRFSQFDMDYDILPEYHNVPAPNQNSRQGYMALSFSDNYLYALYSGHKMLDEDSEMCDEVHVFDYEGRHCKRYRLDRKIYALTVDRSDNRLVGLTRDADGNVRLLVFAL</sequence>